<dbReference type="InterPro" id="IPR010131">
    <property type="entry name" value="MdtP/NodT-like"/>
</dbReference>
<dbReference type="PANTHER" id="PTHR30203:SF24">
    <property type="entry name" value="BLR4935 PROTEIN"/>
    <property type="match status" value="1"/>
</dbReference>
<evidence type="ECO:0000256" key="1">
    <source>
        <dbReference type="SAM" id="Coils"/>
    </source>
</evidence>
<feature type="signal peptide" evidence="2">
    <location>
        <begin position="1"/>
        <end position="39"/>
    </location>
</feature>
<feature type="chain" id="PRO_5019462981" evidence="2">
    <location>
        <begin position="40"/>
        <end position="460"/>
    </location>
</feature>
<dbReference type="Proteomes" id="UP000280296">
    <property type="component" value="Unassembled WGS sequence"/>
</dbReference>
<keyword evidence="4" id="KW-1185">Reference proteome</keyword>
<accession>A0A432ME81</accession>
<proteinExistence type="predicted"/>
<evidence type="ECO:0000313" key="3">
    <source>
        <dbReference type="EMBL" id="RUL83559.1"/>
    </source>
</evidence>
<feature type="coiled-coil region" evidence="1">
    <location>
        <begin position="224"/>
        <end position="251"/>
    </location>
</feature>
<gene>
    <name evidence="3" type="ORF">TsocGM_21885</name>
</gene>
<comment type="caution">
    <text evidence="3">The sequence shown here is derived from an EMBL/GenBank/DDBJ whole genome shotgun (WGS) entry which is preliminary data.</text>
</comment>
<keyword evidence="2" id="KW-0732">Signal</keyword>
<protein>
    <submittedName>
        <fullName evidence="3">TolC family protein</fullName>
    </submittedName>
</protein>
<dbReference type="GO" id="GO:0015562">
    <property type="term" value="F:efflux transmembrane transporter activity"/>
    <property type="evidence" value="ECO:0007669"/>
    <property type="project" value="InterPro"/>
</dbReference>
<sequence length="460" mass="49761">MIKLNTVAKFVPIGSKGGRKAFSRALVAAAALSAGCALAPGGLDAERGRLEAASPAFEPPLEGRAIPELPAEPTWREVLRRAFLANGELEAAYFDWSAALSRVEIASGYPNTNLHLGYSYAFSAENMKSFDRMTLSAGFDPMENLAYPGKVLKAGEIALAKARAAAERFRAMKFELQERVLSAWADYALLAETSRIQLRHLALSKLLFQTAAARVRAGGPQADLLRAEVELRTAEDRLRTIDAELRAAKHNLNGLLARDADAPLAPPARPESRALPADDGPILAAAVGQNPELSALAEAVEGRRDALELARLQWVPDINPSLAFTGSIAQAVSTAVVLPTTVFEIRGSIEEARAMLRSAEAELRQTRHVRASAYVAALVMLRNSERQAELFREQIIPAAEQVESTTRAAYSVGDASYLDLIESLRSLLDARLVLAESLAMREKRLAELEALAGIDFETLK</sequence>
<dbReference type="EMBL" id="RYZH01000058">
    <property type="protein sequence ID" value="RUL83559.1"/>
    <property type="molecule type" value="Genomic_DNA"/>
</dbReference>
<keyword evidence="1" id="KW-0175">Coiled coil</keyword>
<dbReference type="AlphaFoldDB" id="A0A432ME81"/>
<reference evidence="3 4" key="1">
    <citation type="submission" date="2018-12" db="EMBL/GenBank/DDBJ databases">
        <authorList>
            <person name="Toschakov S.V."/>
        </authorList>
    </citation>
    <scope>NUCLEOTIDE SEQUENCE [LARGE SCALE GENOMIC DNA]</scope>
    <source>
        <strain evidence="3 4">GM2012</strain>
    </source>
</reference>
<evidence type="ECO:0000313" key="4">
    <source>
        <dbReference type="Proteomes" id="UP000280296"/>
    </source>
</evidence>
<dbReference type="PANTHER" id="PTHR30203">
    <property type="entry name" value="OUTER MEMBRANE CATION EFFLUX PROTEIN"/>
    <property type="match status" value="1"/>
</dbReference>
<dbReference type="SUPFAM" id="SSF56954">
    <property type="entry name" value="Outer membrane efflux proteins (OEP)"/>
    <property type="match status" value="1"/>
</dbReference>
<organism evidence="3 4">
    <name type="scientific">Tautonia sociabilis</name>
    <dbReference type="NCBI Taxonomy" id="2080755"/>
    <lineage>
        <taxon>Bacteria</taxon>
        <taxon>Pseudomonadati</taxon>
        <taxon>Planctomycetota</taxon>
        <taxon>Planctomycetia</taxon>
        <taxon>Isosphaerales</taxon>
        <taxon>Isosphaeraceae</taxon>
        <taxon>Tautonia</taxon>
    </lineage>
</organism>
<dbReference type="Gene3D" id="1.20.1600.10">
    <property type="entry name" value="Outer membrane efflux proteins (OEP)"/>
    <property type="match status" value="1"/>
</dbReference>
<evidence type="ECO:0000256" key="2">
    <source>
        <dbReference type="SAM" id="SignalP"/>
    </source>
</evidence>
<reference evidence="3 4" key="2">
    <citation type="submission" date="2019-01" db="EMBL/GenBank/DDBJ databases">
        <title>Tautonia sociabilis, a novel thermotolerant planctomycete of Isosphaeraceae family, isolated from a 4000 m deep subterranean habitat.</title>
        <authorList>
            <person name="Kovaleva O.L."/>
            <person name="Elcheninov A.G."/>
            <person name="Van Heerden E."/>
            <person name="Toshchakov S.V."/>
            <person name="Novikov A."/>
            <person name="Bonch-Osmolovskaya E.A."/>
            <person name="Kublanov I.V."/>
        </authorList>
    </citation>
    <scope>NUCLEOTIDE SEQUENCE [LARGE SCALE GENOMIC DNA]</scope>
    <source>
        <strain evidence="3 4">GM2012</strain>
    </source>
</reference>
<name>A0A432ME81_9BACT</name>